<protein>
    <submittedName>
        <fullName evidence="1">Uncharacterized protein</fullName>
    </submittedName>
</protein>
<dbReference type="Proteomes" id="UP000069902">
    <property type="component" value="Chromosome cPNK"/>
</dbReference>
<proteinExistence type="predicted"/>
<name>A0A0U5JCL2_9BACT</name>
<dbReference type="InterPro" id="IPR011989">
    <property type="entry name" value="ARM-like"/>
</dbReference>
<organism evidence="1 2">
    <name type="scientific">Candidatus Protochlamydia naegleriophila</name>
    <dbReference type="NCBI Taxonomy" id="389348"/>
    <lineage>
        <taxon>Bacteria</taxon>
        <taxon>Pseudomonadati</taxon>
        <taxon>Chlamydiota</taxon>
        <taxon>Chlamydiia</taxon>
        <taxon>Parachlamydiales</taxon>
        <taxon>Parachlamydiaceae</taxon>
        <taxon>Candidatus Protochlamydia</taxon>
    </lineage>
</organism>
<dbReference type="PATRIC" id="fig|389348.3.peg.1039"/>
<dbReference type="EMBL" id="LN879502">
    <property type="protein sequence ID" value="CUI16570.1"/>
    <property type="molecule type" value="Genomic_DNA"/>
</dbReference>
<dbReference type="InParanoid" id="A0A0U5JCL2"/>
<dbReference type="AlphaFoldDB" id="A0A0U5JCL2"/>
<dbReference type="SUPFAM" id="SSF48371">
    <property type="entry name" value="ARM repeat"/>
    <property type="match status" value="1"/>
</dbReference>
<reference evidence="2" key="1">
    <citation type="submission" date="2015-09" db="EMBL/GenBank/DDBJ databases">
        <authorList>
            <person name="Bertelli C."/>
        </authorList>
    </citation>
    <scope>NUCLEOTIDE SEQUENCE [LARGE SCALE GENOMIC DNA]</scope>
    <source>
        <strain evidence="2">KNic</strain>
    </source>
</reference>
<dbReference type="Gene3D" id="1.25.10.10">
    <property type="entry name" value="Leucine-rich Repeat Variant"/>
    <property type="match status" value="2"/>
</dbReference>
<dbReference type="InterPro" id="IPR016024">
    <property type="entry name" value="ARM-type_fold"/>
</dbReference>
<gene>
    <name evidence="1" type="ORF">PNK_0945</name>
</gene>
<dbReference type="STRING" id="389348.PNK_0945"/>
<evidence type="ECO:0000313" key="2">
    <source>
        <dbReference type="Proteomes" id="UP000069902"/>
    </source>
</evidence>
<dbReference type="KEGG" id="pnl:PNK_0945"/>
<dbReference type="PANTHER" id="PTHR12697">
    <property type="entry name" value="PBS LYASE HEAT-LIKE PROTEIN"/>
    <property type="match status" value="1"/>
</dbReference>
<evidence type="ECO:0000313" key="1">
    <source>
        <dbReference type="EMBL" id="CUI16570.1"/>
    </source>
</evidence>
<dbReference type="GO" id="GO:0016491">
    <property type="term" value="F:oxidoreductase activity"/>
    <property type="evidence" value="ECO:0007669"/>
    <property type="project" value="TreeGrafter"/>
</dbReference>
<keyword evidence="2" id="KW-1185">Reference proteome</keyword>
<dbReference type="RefSeq" id="WP_059060602.1">
    <property type="nucleotide sequence ID" value="NZ_LN879502.1"/>
</dbReference>
<sequence length="545" mass="60659">MPLCANECTLASEGRILFLIQQGDHSQAIALYNACAQMSGQHDYELLHRIGLGILDYGYRQSDPEIQLLSLFGAGASAHEDAYYILEDGLKNRYPQIQLIALSALAKIQNDRADQAMLRAMGSNQLLVRLEAAKQLCLKKHPEAVNQTESFMYKSPKALASIYPPLLASAGTPQAIRILRKLLHHSSEEVRLAVILNVAKYKRDDLLPQIRQQAFEVNHSQQEAGAYALGLFHDAQSQVKLQKLAQSTYPTVALAAQLALYRLGDENAPNAIEQEALKGNLFALSALSEIPEKSATLENFVTHSDTQVRINAILALLRLKNPVSFSRLKEILLRNKKDLAFIPHKSPGKTLKVWKVVPSASQTMQDDMNAYQSHLELKESIVETIRELSEASFLALAHQIFNAQQNDLVPLTATLLEDMGTTDAIACLKAHQQQLGAPLVRHYCNLALYRLQEPGPYGEQLRQWVKTQNKTEFIRFQAGDFSPWDLNKNHYNLTPEEASQLLIKAFEAFAINQDAQGIESLLDAIANGHAKNKYALAGLLLRATQ</sequence>
<accession>A0A0U5JCL2</accession>
<dbReference type="PANTHER" id="PTHR12697:SF5">
    <property type="entry name" value="DEOXYHYPUSINE HYDROXYLASE"/>
    <property type="match status" value="1"/>
</dbReference>